<evidence type="ECO:0000259" key="2">
    <source>
        <dbReference type="PROSITE" id="PS01186"/>
    </source>
</evidence>
<dbReference type="OrthoDB" id="5910897at2759"/>
<gene>
    <name evidence="3" type="ORF">HPLM_LOCUS10637</name>
</gene>
<dbReference type="WBParaSite" id="HPLM_0001064501-mRNA-1">
    <property type="protein sequence ID" value="HPLM_0001064501-mRNA-1"/>
    <property type="gene ID" value="HPLM_0001064501"/>
</dbReference>
<keyword evidence="4" id="KW-1185">Reference proteome</keyword>
<dbReference type="PROSITE" id="PS00022">
    <property type="entry name" value="EGF_1"/>
    <property type="match status" value="1"/>
</dbReference>
<dbReference type="EMBL" id="UZAF01017347">
    <property type="protein sequence ID" value="VDO40727.1"/>
    <property type="molecule type" value="Genomic_DNA"/>
</dbReference>
<dbReference type="AlphaFoldDB" id="A0A0N4WI79"/>
<evidence type="ECO:0000313" key="4">
    <source>
        <dbReference type="Proteomes" id="UP000268014"/>
    </source>
</evidence>
<dbReference type="PROSITE" id="PS01186">
    <property type="entry name" value="EGF_2"/>
    <property type="match status" value="1"/>
</dbReference>
<name>A0A0N4WI79_HAEPC</name>
<evidence type="ECO:0000259" key="1">
    <source>
        <dbReference type="PROSITE" id="PS00022"/>
    </source>
</evidence>
<reference evidence="3 4" key="2">
    <citation type="submission" date="2018-11" db="EMBL/GenBank/DDBJ databases">
        <authorList>
            <consortium name="Pathogen Informatics"/>
        </authorList>
    </citation>
    <scope>NUCLEOTIDE SEQUENCE [LARGE SCALE GENOMIC DNA]</scope>
    <source>
        <strain evidence="3 4">MHpl1</strain>
    </source>
</reference>
<evidence type="ECO:0000313" key="5">
    <source>
        <dbReference type="WBParaSite" id="HPLM_0001064501-mRNA-1"/>
    </source>
</evidence>
<protein>
    <submittedName>
        <fullName evidence="5">CUB domain-containing protein</fullName>
    </submittedName>
</protein>
<evidence type="ECO:0000313" key="3">
    <source>
        <dbReference type="EMBL" id="VDO40727.1"/>
    </source>
</evidence>
<accession>A0A0N4WI79</accession>
<dbReference type="Proteomes" id="UP000268014">
    <property type="component" value="Unassembled WGS sequence"/>
</dbReference>
<sequence length="240" mass="27314">MRLTSLVLLSIVTGNDNTTNNNEERPPTMVLDHLNPKGDYIDEINSENKVDEELFQELCERKQKRNGKNRNGKRRNKICQNGGYLNPLSCSKCVCPEGYAGKLCSERPKGSPKKCGNTYDASTEWKSFTDSLGDYEEHENYTKCYYWIQSPESTEIEVELVSFSGPIALEGCPNAGIEIKSNENQQLTGYRYHFCRNEEQLNYVVLHGPLQHQPFDFCAGSVLQRQLEPDFAPIQIGFLL</sequence>
<reference evidence="5" key="1">
    <citation type="submission" date="2017-02" db="UniProtKB">
        <authorList>
            <consortium name="WormBaseParasite"/>
        </authorList>
    </citation>
    <scope>IDENTIFICATION</scope>
</reference>
<dbReference type="InterPro" id="IPR000742">
    <property type="entry name" value="EGF"/>
</dbReference>
<proteinExistence type="predicted"/>
<organism evidence="5">
    <name type="scientific">Haemonchus placei</name>
    <name type="common">Barber's pole worm</name>
    <dbReference type="NCBI Taxonomy" id="6290"/>
    <lineage>
        <taxon>Eukaryota</taxon>
        <taxon>Metazoa</taxon>
        <taxon>Ecdysozoa</taxon>
        <taxon>Nematoda</taxon>
        <taxon>Chromadorea</taxon>
        <taxon>Rhabditida</taxon>
        <taxon>Rhabditina</taxon>
        <taxon>Rhabditomorpha</taxon>
        <taxon>Strongyloidea</taxon>
        <taxon>Trichostrongylidae</taxon>
        <taxon>Haemonchus</taxon>
    </lineage>
</organism>
<feature type="domain" description="EGF-like" evidence="1 2">
    <location>
        <begin position="93"/>
        <end position="104"/>
    </location>
</feature>